<dbReference type="RefSeq" id="WP_075366023.1">
    <property type="nucleotide sequence ID" value="NZ_MLBF01000033.1"/>
</dbReference>
<evidence type="ECO:0008006" key="9">
    <source>
        <dbReference type="Google" id="ProtNLM"/>
    </source>
</evidence>
<feature type="transmembrane region" description="Helical" evidence="6">
    <location>
        <begin position="122"/>
        <end position="143"/>
    </location>
</feature>
<evidence type="ECO:0000256" key="4">
    <source>
        <dbReference type="ARBA" id="ARBA00022989"/>
    </source>
</evidence>
<dbReference type="STRING" id="1888891.DSOL_3554"/>
<evidence type="ECO:0000256" key="5">
    <source>
        <dbReference type="ARBA" id="ARBA00023136"/>
    </source>
</evidence>
<evidence type="ECO:0000256" key="2">
    <source>
        <dbReference type="ARBA" id="ARBA00022475"/>
    </source>
</evidence>
<dbReference type="AlphaFoldDB" id="A0A1Q8QQ45"/>
<feature type="transmembrane region" description="Helical" evidence="6">
    <location>
        <begin position="55"/>
        <end position="74"/>
    </location>
</feature>
<evidence type="ECO:0000313" key="7">
    <source>
        <dbReference type="EMBL" id="OLN29378.1"/>
    </source>
</evidence>
<dbReference type="PANTHER" id="PTHR40064">
    <property type="entry name" value="MEMBRANE PROTEIN-RELATED"/>
    <property type="match status" value="1"/>
</dbReference>
<feature type="transmembrane region" description="Helical" evidence="6">
    <location>
        <begin position="12"/>
        <end position="35"/>
    </location>
</feature>
<dbReference type="OrthoDB" id="1653617at2"/>
<gene>
    <name evidence="7" type="ORF">DSOL_3554</name>
</gene>
<reference evidence="7 8" key="1">
    <citation type="submission" date="2016-09" db="EMBL/GenBank/DDBJ databases">
        <title>Complete genome of Desulfosporosinus sp. OL.</title>
        <authorList>
            <person name="Mardanov A."/>
            <person name="Beletsky A."/>
            <person name="Panova A."/>
            <person name="Karnachuk O."/>
            <person name="Ravin N."/>
        </authorList>
    </citation>
    <scope>NUCLEOTIDE SEQUENCE [LARGE SCALE GENOMIC DNA]</scope>
    <source>
        <strain evidence="7 8">OL</strain>
    </source>
</reference>
<accession>A0A1Q8QQ45</accession>
<dbReference type="PANTHER" id="PTHR40064:SF1">
    <property type="entry name" value="MEMBRANE PROTEIN"/>
    <property type="match status" value="1"/>
</dbReference>
<dbReference type="InterPro" id="IPR010343">
    <property type="entry name" value="ArAE_1"/>
</dbReference>
<keyword evidence="5 6" id="KW-0472">Membrane</keyword>
<evidence type="ECO:0000256" key="3">
    <source>
        <dbReference type="ARBA" id="ARBA00022692"/>
    </source>
</evidence>
<keyword evidence="8" id="KW-1185">Reference proteome</keyword>
<dbReference type="Pfam" id="PF06081">
    <property type="entry name" value="ArAE_1"/>
    <property type="match status" value="1"/>
</dbReference>
<comment type="subcellular location">
    <subcellularLocation>
        <location evidence="1">Cell membrane</location>
        <topology evidence="1">Multi-pass membrane protein</topology>
    </subcellularLocation>
</comment>
<keyword evidence="2" id="KW-1003">Cell membrane</keyword>
<keyword evidence="4 6" id="KW-1133">Transmembrane helix</keyword>
<organism evidence="7 8">
    <name type="scientific">Desulfosporosinus metallidurans</name>
    <dbReference type="NCBI Taxonomy" id="1888891"/>
    <lineage>
        <taxon>Bacteria</taxon>
        <taxon>Bacillati</taxon>
        <taxon>Bacillota</taxon>
        <taxon>Clostridia</taxon>
        <taxon>Eubacteriales</taxon>
        <taxon>Desulfitobacteriaceae</taxon>
        <taxon>Desulfosporosinus</taxon>
    </lineage>
</organism>
<feature type="transmembrane region" description="Helical" evidence="6">
    <location>
        <begin position="81"/>
        <end position="110"/>
    </location>
</feature>
<name>A0A1Q8QQ45_9FIRM</name>
<dbReference type="Proteomes" id="UP000186102">
    <property type="component" value="Unassembled WGS sequence"/>
</dbReference>
<sequence length="359" mass="40112">MYVGARIIKTGIAVTLAMFLCKILHIEPAVFAAISVVVNMQPSVRKALHNAWEQVWIHLLSVILAVLLGLTLGTSPLVTGLAVILIILLCNQLGWSGGITIGVVSIVFVLDSPANEFLPHAATRSLAVLLGLGVALVVNHILLPPEHKKKLFYELDRLFRDASTYFLDRLITFISSASLASYIAESPSELLERLEEVMNLYEHSREELTENDNPLLVERVLEICRGFIERGQTIGEMTAQRVKRRNSPDSPLPVDGLSSEYQMILDVLLDGERKLGLWARKVSIGLNQPHAVEKAKEDVEYWAEFDRVMDSWQRTVSGVFYLRAMMEIAVVATEMRWAGRRMKKLYDLGAFTGKNATTL</sequence>
<proteinExistence type="predicted"/>
<keyword evidence="3 6" id="KW-0812">Transmembrane</keyword>
<evidence type="ECO:0000313" key="8">
    <source>
        <dbReference type="Proteomes" id="UP000186102"/>
    </source>
</evidence>
<evidence type="ECO:0000256" key="1">
    <source>
        <dbReference type="ARBA" id="ARBA00004651"/>
    </source>
</evidence>
<protein>
    <recommendedName>
        <fullName evidence="9">Aromatic acid exporter family member 1</fullName>
    </recommendedName>
</protein>
<comment type="caution">
    <text evidence="7">The sequence shown here is derived from an EMBL/GenBank/DDBJ whole genome shotgun (WGS) entry which is preliminary data.</text>
</comment>
<dbReference type="EMBL" id="MLBF01000033">
    <property type="protein sequence ID" value="OLN29378.1"/>
    <property type="molecule type" value="Genomic_DNA"/>
</dbReference>
<evidence type="ECO:0000256" key="6">
    <source>
        <dbReference type="SAM" id="Phobius"/>
    </source>
</evidence>
<dbReference type="GO" id="GO:0005886">
    <property type="term" value="C:plasma membrane"/>
    <property type="evidence" value="ECO:0007669"/>
    <property type="project" value="UniProtKB-SubCell"/>
</dbReference>
<dbReference type="InterPro" id="IPR052984">
    <property type="entry name" value="UPF0421"/>
</dbReference>